<feature type="region of interest" description="Disordered" evidence="4">
    <location>
        <begin position="34"/>
        <end position="61"/>
    </location>
</feature>
<proteinExistence type="predicted"/>
<accession>A0ABT8KUE8</accession>
<feature type="repeat" description="TPR" evidence="3">
    <location>
        <begin position="235"/>
        <end position="268"/>
    </location>
</feature>
<keyword evidence="2 3" id="KW-0802">TPR repeat</keyword>
<dbReference type="Proteomes" id="UP001172082">
    <property type="component" value="Unassembled WGS sequence"/>
</dbReference>
<protein>
    <submittedName>
        <fullName evidence="5">Tetratricopeptide repeat protein</fullName>
    </submittedName>
</protein>
<feature type="repeat" description="TPR" evidence="3">
    <location>
        <begin position="201"/>
        <end position="234"/>
    </location>
</feature>
<evidence type="ECO:0000313" key="5">
    <source>
        <dbReference type="EMBL" id="MDN5204411.1"/>
    </source>
</evidence>
<gene>
    <name evidence="5" type="ORF">QQ008_23665</name>
</gene>
<dbReference type="Pfam" id="PF13174">
    <property type="entry name" value="TPR_6"/>
    <property type="match status" value="1"/>
</dbReference>
<evidence type="ECO:0000256" key="2">
    <source>
        <dbReference type="ARBA" id="ARBA00022803"/>
    </source>
</evidence>
<reference evidence="5" key="1">
    <citation type="submission" date="2023-06" db="EMBL/GenBank/DDBJ databases">
        <title>Genomic of Parafulvivirga corallium.</title>
        <authorList>
            <person name="Wang G."/>
        </authorList>
    </citation>
    <scope>NUCLEOTIDE SEQUENCE</scope>
    <source>
        <strain evidence="5">BMA10</strain>
    </source>
</reference>
<evidence type="ECO:0000256" key="1">
    <source>
        <dbReference type="ARBA" id="ARBA00022737"/>
    </source>
</evidence>
<evidence type="ECO:0000313" key="6">
    <source>
        <dbReference type="Proteomes" id="UP001172082"/>
    </source>
</evidence>
<dbReference type="SMART" id="SM00028">
    <property type="entry name" value="TPR"/>
    <property type="match status" value="3"/>
</dbReference>
<comment type="caution">
    <text evidence="5">The sequence shown here is derived from an EMBL/GenBank/DDBJ whole genome shotgun (WGS) entry which is preliminary data.</text>
</comment>
<organism evidence="5 6">
    <name type="scientific">Splendidivirga corallicola</name>
    <dbReference type="NCBI Taxonomy" id="3051826"/>
    <lineage>
        <taxon>Bacteria</taxon>
        <taxon>Pseudomonadati</taxon>
        <taxon>Bacteroidota</taxon>
        <taxon>Cytophagia</taxon>
        <taxon>Cytophagales</taxon>
        <taxon>Splendidivirgaceae</taxon>
        <taxon>Splendidivirga</taxon>
    </lineage>
</organism>
<dbReference type="InterPro" id="IPR019734">
    <property type="entry name" value="TPR_rpt"/>
</dbReference>
<dbReference type="EMBL" id="JAUJEA010000011">
    <property type="protein sequence ID" value="MDN5204411.1"/>
    <property type="molecule type" value="Genomic_DNA"/>
</dbReference>
<dbReference type="Pfam" id="PF14559">
    <property type="entry name" value="TPR_19"/>
    <property type="match status" value="1"/>
</dbReference>
<feature type="compositionally biased region" description="Polar residues" evidence="4">
    <location>
        <begin position="37"/>
        <end position="60"/>
    </location>
</feature>
<name>A0ABT8KUE8_9BACT</name>
<keyword evidence="1" id="KW-0677">Repeat</keyword>
<evidence type="ECO:0000256" key="4">
    <source>
        <dbReference type="SAM" id="MobiDB-lite"/>
    </source>
</evidence>
<dbReference type="Gene3D" id="1.25.40.10">
    <property type="entry name" value="Tetratricopeptide repeat domain"/>
    <property type="match status" value="1"/>
</dbReference>
<dbReference type="InterPro" id="IPR051012">
    <property type="entry name" value="CellSynth/LPSAsmb/PSIAsmb"/>
</dbReference>
<dbReference type="SUPFAM" id="SSF48452">
    <property type="entry name" value="TPR-like"/>
    <property type="match status" value="1"/>
</dbReference>
<evidence type="ECO:0000256" key="3">
    <source>
        <dbReference type="PROSITE-ProRule" id="PRU00339"/>
    </source>
</evidence>
<dbReference type="PANTHER" id="PTHR45586">
    <property type="entry name" value="TPR REPEAT-CONTAINING PROTEIN PA4667"/>
    <property type="match status" value="1"/>
</dbReference>
<dbReference type="RefSeq" id="WP_346754434.1">
    <property type="nucleotide sequence ID" value="NZ_JAUJEA010000011.1"/>
</dbReference>
<dbReference type="PANTHER" id="PTHR45586:SF1">
    <property type="entry name" value="LIPOPOLYSACCHARIDE ASSEMBLY PROTEIN B"/>
    <property type="match status" value="1"/>
</dbReference>
<keyword evidence="6" id="KW-1185">Reference proteome</keyword>
<dbReference type="PROSITE" id="PS50005">
    <property type="entry name" value="TPR"/>
    <property type="match status" value="2"/>
</dbReference>
<sequence>MSKARVSLTVVAIVLVFIIYKLPKVVVENDVRDPADSVTTVNPGTSDPSTENNSHQNLTHSGEIPESTLNLIVRLREKFNNSVEIEKSTIFADSLENLFQSVNRYDSAAWYMASFAERFPERDNWLKAGESYYKAFTFAVNIAEQQRLAESARSYFDKVLEIEPGNSEVKAKVAMTYVSSTSPMKGITMLREILAEDPKNETALYNLGILSMQSGQFDKAQVRFENLVKYYPQNLLGQFYLGVSYFEQEKFKKAQEQFENLLKITDDPAVNAKVQEYLEKIN</sequence>
<dbReference type="InterPro" id="IPR011990">
    <property type="entry name" value="TPR-like_helical_dom_sf"/>
</dbReference>